<comment type="subcellular location">
    <subcellularLocation>
        <location evidence="1 8">Nucleus</location>
    </subcellularLocation>
</comment>
<dbReference type="SUPFAM" id="SSF57667">
    <property type="entry name" value="beta-beta-alpha zinc fingers"/>
    <property type="match status" value="3"/>
</dbReference>
<dbReference type="SMART" id="SM00431">
    <property type="entry name" value="SCAN"/>
    <property type="match status" value="1"/>
</dbReference>
<protein>
    <submittedName>
        <fullName evidence="13">Zinc finger and SCAN domain-containing protein 5B</fullName>
    </submittedName>
</protein>
<dbReference type="Pfam" id="PF12874">
    <property type="entry name" value="zf-met"/>
    <property type="match status" value="1"/>
</dbReference>
<name>A0A8B7Q6V7_HIPAR</name>
<feature type="region of interest" description="Disordered" evidence="9">
    <location>
        <begin position="1"/>
        <end position="31"/>
    </location>
</feature>
<gene>
    <name evidence="13" type="primary">ZSCAN5B</name>
</gene>
<evidence type="ECO:0000256" key="7">
    <source>
        <dbReference type="PROSITE-ProRule" id="PRU00042"/>
    </source>
</evidence>
<feature type="domain" description="C2H2-type" evidence="10">
    <location>
        <begin position="246"/>
        <end position="273"/>
    </location>
</feature>
<evidence type="ECO:0000256" key="5">
    <source>
        <dbReference type="ARBA" id="ARBA00022833"/>
    </source>
</evidence>
<keyword evidence="6 8" id="KW-0539">Nucleus</keyword>
<proteinExistence type="predicted"/>
<feature type="domain" description="C2H2-type" evidence="10">
    <location>
        <begin position="218"/>
        <end position="245"/>
    </location>
</feature>
<dbReference type="PROSITE" id="PS00028">
    <property type="entry name" value="ZINC_FINGER_C2H2_1"/>
    <property type="match status" value="4"/>
</dbReference>
<feature type="domain" description="SCAN box" evidence="11">
    <location>
        <begin position="48"/>
        <end position="126"/>
    </location>
</feature>
<keyword evidence="3" id="KW-0677">Repeat</keyword>
<dbReference type="SMART" id="SM00355">
    <property type="entry name" value="ZnF_C2H2"/>
    <property type="match status" value="4"/>
</dbReference>
<dbReference type="GO" id="GO:0010468">
    <property type="term" value="P:regulation of gene expression"/>
    <property type="evidence" value="ECO:0007669"/>
    <property type="project" value="TreeGrafter"/>
</dbReference>
<dbReference type="PANTHER" id="PTHR16515:SF49">
    <property type="entry name" value="GASTRULA ZINC FINGER PROTEIN XLCGF49.1-LIKE-RELATED"/>
    <property type="match status" value="1"/>
</dbReference>
<evidence type="ECO:0000256" key="4">
    <source>
        <dbReference type="ARBA" id="ARBA00022771"/>
    </source>
</evidence>
<evidence type="ECO:0000256" key="2">
    <source>
        <dbReference type="ARBA" id="ARBA00022723"/>
    </source>
</evidence>
<feature type="domain" description="C2H2-type" evidence="10">
    <location>
        <begin position="274"/>
        <end position="301"/>
    </location>
</feature>
<evidence type="ECO:0000256" key="9">
    <source>
        <dbReference type="SAM" id="MobiDB-lite"/>
    </source>
</evidence>
<dbReference type="OrthoDB" id="6077919at2759"/>
<reference evidence="13" key="1">
    <citation type="submission" date="2025-08" db="UniProtKB">
        <authorList>
            <consortium name="RefSeq"/>
        </authorList>
    </citation>
    <scope>IDENTIFICATION</scope>
    <source>
        <tissue evidence="13">Muscle</tissue>
    </source>
</reference>
<evidence type="ECO:0000259" key="11">
    <source>
        <dbReference type="PROSITE" id="PS50804"/>
    </source>
</evidence>
<dbReference type="RefSeq" id="XP_019484390.1">
    <property type="nucleotide sequence ID" value="XM_019628845.1"/>
</dbReference>
<dbReference type="CTD" id="342933"/>
<organism evidence="12 13">
    <name type="scientific">Hipposideros armiger</name>
    <name type="common">Great Himalayan leaf-nosed bat</name>
    <dbReference type="NCBI Taxonomy" id="186990"/>
    <lineage>
        <taxon>Eukaryota</taxon>
        <taxon>Metazoa</taxon>
        <taxon>Chordata</taxon>
        <taxon>Craniata</taxon>
        <taxon>Vertebrata</taxon>
        <taxon>Euteleostomi</taxon>
        <taxon>Mammalia</taxon>
        <taxon>Eutheria</taxon>
        <taxon>Laurasiatheria</taxon>
        <taxon>Chiroptera</taxon>
        <taxon>Yinpterochiroptera</taxon>
        <taxon>Rhinolophoidea</taxon>
        <taxon>Hipposideridae</taxon>
        <taxon>Hipposideros</taxon>
    </lineage>
</organism>
<dbReference type="Gene3D" id="1.10.4020.10">
    <property type="entry name" value="DNA breaking-rejoining enzymes"/>
    <property type="match status" value="1"/>
</dbReference>
<dbReference type="KEGG" id="hai:109374333"/>
<dbReference type="AlphaFoldDB" id="A0A8B7Q6V7"/>
<dbReference type="FunFam" id="3.30.160.60:FF:000848">
    <property type="entry name" value="Zinc finger protein 35"/>
    <property type="match status" value="1"/>
</dbReference>
<dbReference type="FunFam" id="3.30.160.60:FF:000624">
    <property type="entry name" value="zinc finger protein 697"/>
    <property type="match status" value="1"/>
</dbReference>
<feature type="domain" description="C2H2-type" evidence="10">
    <location>
        <begin position="302"/>
        <end position="324"/>
    </location>
</feature>
<dbReference type="InterPro" id="IPR050331">
    <property type="entry name" value="Zinc_finger"/>
</dbReference>
<dbReference type="GO" id="GO:0008270">
    <property type="term" value="F:zinc ion binding"/>
    <property type="evidence" value="ECO:0007669"/>
    <property type="project" value="UniProtKB-KW"/>
</dbReference>
<keyword evidence="5" id="KW-0862">Zinc</keyword>
<keyword evidence="12" id="KW-1185">Reference proteome</keyword>
<sequence length="333" mass="38505">MAADQTSSWGCGKFQDSPGWELPESLPPPGFNVTDKQDCTSETWHVAFRAFASSEEADPIKDLQRLRELCHLWLRPDIHTKEQILDKLVMEQFMISMPLELQVLVKESGVESCQDLEDMLRNNEKSEKWTVVSLQGQKFLVRSSDVQMAQAEVSDMDSIRDMSRKAWSSGSDMEIHPENSPEVLRELQNLPRINEMSREQYKSQLSIHQKKHTGERPFKCTLCLKGFVQSSDLRAHQRIHTGEKPYSCRFCLKQFTHDSTLRSHERVHTNEKPYQCEVCDKHFNHKGNLNVHLRTHSGVKPYPCDQCDQAFRQLGTFKRHQKTHLKVTSPNSA</sequence>
<keyword evidence="4 7" id="KW-0863">Zinc-finger</keyword>
<evidence type="ECO:0000313" key="12">
    <source>
        <dbReference type="Proteomes" id="UP000694851"/>
    </source>
</evidence>
<evidence type="ECO:0000259" key="10">
    <source>
        <dbReference type="PROSITE" id="PS50157"/>
    </source>
</evidence>
<evidence type="ECO:0000313" key="13">
    <source>
        <dbReference type="RefSeq" id="XP_019484390.1"/>
    </source>
</evidence>
<dbReference type="InterPro" id="IPR036236">
    <property type="entry name" value="Znf_C2H2_sf"/>
</dbReference>
<dbReference type="GeneID" id="109374333"/>
<dbReference type="Gene3D" id="3.30.160.60">
    <property type="entry name" value="Classic Zinc Finger"/>
    <property type="match status" value="4"/>
</dbReference>
<dbReference type="PANTHER" id="PTHR16515">
    <property type="entry name" value="PR DOMAIN ZINC FINGER PROTEIN"/>
    <property type="match status" value="1"/>
</dbReference>
<dbReference type="Pfam" id="PF02023">
    <property type="entry name" value="SCAN"/>
    <property type="match status" value="1"/>
</dbReference>
<evidence type="ECO:0000256" key="6">
    <source>
        <dbReference type="ARBA" id="ARBA00023242"/>
    </source>
</evidence>
<dbReference type="PROSITE" id="PS50157">
    <property type="entry name" value="ZINC_FINGER_C2H2_2"/>
    <property type="match status" value="4"/>
</dbReference>
<evidence type="ECO:0000256" key="3">
    <source>
        <dbReference type="ARBA" id="ARBA00022737"/>
    </source>
</evidence>
<keyword evidence="2" id="KW-0479">Metal-binding</keyword>
<dbReference type="FunFam" id="1.10.4020.10:FF:000004">
    <property type="entry name" value="Zinc finger and SCAN domain containing 4"/>
    <property type="match status" value="1"/>
</dbReference>
<dbReference type="FunFam" id="3.30.160.60:FF:000260">
    <property type="entry name" value="Spalt-like transcription factor 1"/>
    <property type="match status" value="1"/>
</dbReference>
<dbReference type="Proteomes" id="UP000694851">
    <property type="component" value="Unplaced"/>
</dbReference>
<dbReference type="Pfam" id="PF00096">
    <property type="entry name" value="zf-C2H2"/>
    <property type="match status" value="3"/>
</dbReference>
<evidence type="ECO:0000256" key="8">
    <source>
        <dbReference type="PROSITE-ProRule" id="PRU00187"/>
    </source>
</evidence>
<dbReference type="FunFam" id="3.30.160.60:FF:000358">
    <property type="entry name" value="zinc finger protein 24"/>
    <property type="match status" value="1"/>
</dbReference>
<evidence type="ECO:0000256" key="1">
    <source>
        <dbReference type="ARBA" id="ARBA00004123"/>
    </source>
</evidence>
<dbReference type="SUPFAM" id="SSF47353">
    <property type="entry name" value="Retrovirus capsid dimerization domain-like"/>
    <property type="match status" value="1"/>
</dbReference>
<dbReference type="CDD" id="cd07936">
    <property type="entry name" value="SCAN"/>
    <property type="match status" value="1"/>
</dbReference>
<dbReference type="InterPro" id="IPR013087">
    <property type="entry name" value="Znf_C2H2_type"/>
</dbReference>
<dbReference type="GO" id="GO:0005634">
    <property type="term" value="C:nucleus"/>
    <property type="evidence" value="ECO:0007669"/>
    <property type="project" value="UniProtKB-SubCell"/>
</dbReference>
<accession>A0A8B7Q6V7</accession>
<dbReference type="InterPro" id="IPR003309">
    <property type="entry name" value="SCAN_dom"/>
</dbReference>
<dbReference type="PROSITE" id="PS50804">
    <property type="entry name" value="SCAN_BOX"/>
    <property type="match status" value="1"/>
</dbReference>
<dbReference type="InterPro" id="IPR038269">
    <property type="entry name" value="SCAN_sf"/>
</dbReference>